<evidence type="ECO:0000256" key="2">
    <source>
        <dbReference type="SAM" id="Phobius"/>
    </source>
</evidence>
<feature type="domain" description="Endonuclease/exonuclease/phosphatase" evidence="3">
    <location>
        <begin position="127"/>
        <end position="327"/>
    </location>
</feature>
<accession>A0ABP4ZTI6</accession>
<keyword evidence="4" id="KW-0255">Endonuclease</keyword>
<feature type="transmembrane region" description="Helical" evidence="2">
    <location>
        <begin position="31"/>
        <end position="49"/>
    </location>
</feature>
<keyword evidence="4" id="KW-0540">Nuclease</keyword>
<dbReference type="Gene3D" id="3.60.10.10">
    <property type="entry name" value="Endonuclease/exonuclease/phosphatase"/>
    <property type="match status" value="1"/>
</dbReference>
<sequence length="339" mass="35581">MSAPTFDEALDAGYDDPAEEPRRRGTVWSRGLVLAVLQLLIAAALYLHAQLPDALGIGSLVESVLPWLGALAVLLLLLGLARRSVTATLAFLVPAAAWGWMFWPRVAELFTEADPPRSDVVVVQHNASDTNRDVAGTAGVLLAASPDVVTLDEVDAALAGQYTRAFGDALPYHATRGTVGVWSAHPLRDVQDVDLRPAAFGPGWERGMRATVVPRKGDPGVTVYAVHLPSTRVGPGGYDVAARNESIGKLADVLRADGSDAVVVAGDLNAAVEDRALDPVTALVSGPQDGFGLTFPAAFPMVPIDHVLARGAEVTAVEILGRTGSDHLPVAAHVDLPWS</sequence>
<proteinExistence type="predicted"/>
<name>A0ABP4ZTI6_9MICO</name>
<feature type="compositionally biased region" description="Acidic residues" evidence="1">
    <location>
        <begin position="8"/>
        <end position="18"/>
    </location>
</feature>
<dbReference type="Proteomes" id="UP001501094">
    <property type="component" value="Unassembled WGS sequence"/>
</dbReference>
<dbReference type="SUPFAM" id="SSF56219">
    <property type="entry name" value="DNase I-like"/>
    <property type="match status" value="1"/>
</dbReference>
<keyword evidence="4" id="KW-0378">Hydrolase</keyword>
<keyword evidence="2" id="KW-1133">Transmembrane helix</keyword>
<protein>
    <submittedName>
        <fullName evidence="4">Endonuclease/exonuclease/phosphatase family protein</fullName>
    </submittedName>
</protein>
<feature type="transmembrane region" description="Helical" evidence="2">
    <location>
        <begin position="55"/>
        <end position="78"/>
    </location>
</feature>
<dbReference type="InterPro" id="IPR005135">
    <property type="entry name" value="Endo/exonuclease/phosphatase"/>
</dbReference>
<keyword evidence="5" id="KW-1185">Reference proteome</keyword>
<dbReference type="InterPro" id="IPR036691">
    <property type="entry name" value="Endo/exonu/phosph_ase_sf"/>
</dbReference>
<dbReference type="EMBL" id="BAAANL010000005">
    <property type="protein sequence ID" value="GAA1868499.1"/>
    <property type="molecule type" value="Genomic_DNA"/>
</dbReference>
<evidence type="ECO:0000313" key="5">
    <source>
        <dbReference type="Proteomes" id="UP001501094"/>
    </source>
</evidence>
<dbReference type="GO" id="GO:0004519">
    <property type="term" value="F:endonuclease activity"/>
    <property type="evidence" value="ECO:0007669"/>
    <property type="project" value="UniProtKB-KW"/>
</dbReference>
<keyword evidence="2" id="KW-0472">Membrane</keyword>
<feature type="region of interest" description="Disordered" evidence="1">
    <location>
        <begin position="1"/>
        <end position="22"/>
    </location>
</feature>
<evidence type="ECO:0000259" key="3">
    <source>
        <dbReference type="Pfam" id="PF03372"/>
    </source>
</evidence>
<evidence type="ECO:0000313" key="4">
    <source>
        <dbReference type="EMBL" id="GAA1868499.1"/>
    </source>
</evidence>
<reference evidence="5" key="1">
    <citation type="journal article" date="2019" name="Int. J. Syst. Evol. Microbiol.">
        <title>The Global Catalogue of Microorganisms (GCM) 10K type strain sequencing project: providing services to taxonomists for standard genome sequencing and annotation.</title>
        <authorList>
            <consortium name="The Broad Institute Genomics Platform"/>
            <consortium name="The Broad Institute Genome Sequencing Center for Infectious Disease"/>
            <person name="Wu L."/>
            <person name="Ma J."/>
        </authorList>
    </citation>
    <scope>NUCLEOTIDE SEQUENCE [LARGE SCALE GENOMIC DNA]</scope>
    <source>
        <strain evidence="5">JCM 14326</strain>
    </source>
</reference>
<feature type="transmembrane region" description="Helical" evidence="2">
    <location>
        <begin position="85"/>
        <end position="103"/>
    </location>
</feature>
<dbReference type="RefSeq" id="WP_344104107.1">
    <property type="nucleotide sequence ID" value="NZ_BAAANL010000005.1"/>
</dbReference>
<gene>
    <name evidence="4" type="ORF">GCM10009751_28880</name>
</gene>
<dbReference type="Pfam" id="PF03372">
    <property type="entry name" value="Exo_endo_phos"/>
    <property type="match status" value="1"/>
</dbReference>
<evidence type="ECO:0000256" key="1">
    <source>
        <dbReference type="SAM" id="MobiDB-lite"/>
    </source>
</evidence>
<organism evidence="4 5">
    <name type="scientific">Myceligenerans crystallogenes</name>
    <dbReference type="NCBI Taxonomy" id="316335"/>
    <lineage>
        <taxon>Bacteria</taxon>
        <taxon>Bacillati</taxon>
        <taxon>Actinomycetota</taxon>
        <taxon>Actinomycetes</taxon>
        <taxon>Micrococcales</taxon>
        <taxon>Promicromonosporaceae</taxon>
        <taxon>Myceligenerans</taxon>
    </lineage>
</organism>
<keyword evidence="2" id="KW-0812">Transmembrane</keyword>
<comment type="caution">
    <text evidence="4">The sequence shown here is derived from an EMBL/GenBank/DDBJ whole genome shotgun (WGS) entry which is preliminary data.</text>
</comment>